<protein>
    <submittedName>
        <fullName evidence="1">Uncharacterized protein</fullName>
    </submittedName>
</protein>
<gene>
    <name evidence="1" type="ORF">EUX57_12185</name>
</gene>
<dbReference type="AlphaFoldDB" id="A0A4Q7CYD8"/>
<accession>A0A4Q7CYD8</accession>
<evidence type="ECO:0000313" key="2">
    <source>
        <dbReference type="Proteomes" id="UP000293369"/>
    </source>
</evidence>
<dbReference type="Proteomes" id="UP000293369">
    <property type="component" value="Unassembled WGS sequence"/>
</dbReference>
<evidence type="ECO:0000313" key="1">
    <source>
        <dbReference type="EMBL" id="RZI31485.1"/>
    </source>
</evidence>
<dbReference type="RefSeq" id="WP_065893740.1">
    <property type="nucleotide sequence ID" value="NZ_SGFE01000021.1"/>
</dbReference>
<organism evidence="1 2">
    <name type="scientific">Pseudomonas orientalis</name>
    <dbReference type="NCBI Taxonomy" id="76758"/>
    <lineage>
        <taxon>Bacteria</taxon>
        <taxon>Pseudomonadati</taxon>
        <taxon>Pseudomonadota</taxon>
        <taxon>Gammaproteobacteria</taxon>
        <taxon>Pseudomonadales</taxon>
        <taxon>Pseudomonadaceae</taxon>
        <taxon>Pseudomonas</taxon>
    </lineage>
</organism>
<comment type="caution">
    <text evidence="1">The sequence shown here is derived from an EMBL/GenBank/DDBJ whole genome shotgun (WGS) entry which is preliminary data.</text>
</comment>
<reference evidence="1 2" key="1">
    <citation type="submission" date="2019-02" db="EMBL/GenBank/DDBJ databases">
        <title>Pseudomonas spp from wheat grain.</title>
        <authorList>
            <person name="Cho G.-S."/>
            <person name="Franz C.M.A.P."/>
        </authorList>
    </citation>
    <scope>NUCLEOTIDE SEQUENCE [LARGE SCALE GENOMIC DNA]</scope>
    <source>
        <strain evidence="1 2">133NRW</strain>
    </source>
</reference>
<name>A0A4Q7CYD8_9PSED</name>
<sequence>MIDDLKKKLLMELGKLDAPWIKKIEYNSEGANLSWLPVAKLCGGRFLLGLTSKGLWARSTESVVQTVSDETTCVFFLPVLEDLPEVVRCKMIDGLKGYGLSEEFIDLFPFEQIVLAGLRSQSEYWSGLALKWALFVPRSNSLEAELEALSKDGETQKIRHSARKIAKQLKVLGK</sequence>
<dbReference type="EMBL" id="SGFE01000021">
    <property type="protein sequence ID" value="RZI31485.1"/>
    <property type="molecule type" value="Genomic_DNA"/>
</dbReference>
<proteinExistence type="predicted"/>